<organism evidence="2 3">
    <name type="scientific">Oryza sativa subsp. japonica</name>
    <name type="common">Rice</name>
    <dbReference type="NCBI Taxonomy" id="39947"/>
    <lineage>
        <taxon>Eukaryota</taxon>
        <taxon>Viridiplantae</taxon>
        <taxon>Streptophyta</taxon>
        <taxon>Embryophyta</taxon>
        <taxon>Tracheophyta</taxon>
        <taxon>Spermatophyta</taxon>
        <taxon>Magnoliopsida</taxon>
        <taxon>Liliopsida</taxon>
        <taxon>Poales</taxon>
        <taxon>Poaceae</taxon>
        <taxon>BOP clade</taxon>
        <taxon>Oryzoideae</taxon>
        <taxon>Oryzeae</taxon>
        <taxon>Oryzinae</taxon>
        <taxon>Oryza</taxon>
        <taxon>Oryza sativa</taxon>
    </lineage>
</organism>
<reference evidence="2 3" key="3">
    <citation type="journal article" date="2013" name="Rice">
        <title>Improvement of the Oryza sativa Nipponbare reference genome using next generation sequence and optical map data.</title>
        <authorList>
            <person name="Kawahara Y."/>
            <person name="de la Bastide M."/>
            <person name="Hamilton J.P."/>
            <person name="Kanamori H."/>
            <person name="McCombie W.R."/>
            <person name="Ouyang S."/>
            <person name="Schwartz D.C."/>
            <person name="Tanaka T."/>
            <person name="Wu J."/>
            <person name="Zhou S."/>
            <person name="Childs K.L."/>
            <person name="Davidson R.M."/>
            <person name="Lin H."/>
            <person name="Quesada-Ocampo L."/>
            <person name="Vaillancourt B."/>
            <person name="Sakai H."/>
            <person name="Lee S.S."/>
            <person name="Kim J."/>
            <person name="Numa H."/>
            <person name="Itoh T."/>
            <person name="Buell C.R."/>
            <person name="Matsumoto T."/>
        </authorList>
    </citation>
    <scope>NUCLEOTIDE SEQUENCE [LARGE SCALE GENOMIC DNA]</scope>
    <source>
        <strain evidence="3">cv. Nipponbare</strain>
    </source>
</reference>
<dbReference type="AlphaFoldDB" id="A0A0P0W9J3"/>
<dbReference type="InParanoid" id="A0A0P0W9J3"/>
<reference evidence="3" key="1">
    <citation type="journal article" date="2005" name="Nature">
        <title>The map-based sequence of the rice genome.</title>
        <authorList>
            <consortium name="International rice genome sequencing project (IRGSP)"/>
            <person name="Matsumoto T."/>
            <person name="Wu J."/>
            <person name="Kanamori H."/>
            <person name="Katayose Y."/>
            <person name="Fujisawa M."/>
            <person name="Namiki N."/>
            <person name="Mizuno H."/>
            <person name="Yamamoto K."/>
            <person name="Antonio B.A."/>
            <person name="Baba T."/>
            <person name="Sakata K."/>
            <person name="Nagamura Y."/>
            <person name="Aoki H."/>
            <person name="Arikawa K."/>
            <person name="Arita K."/>
            <person name="Bito T."/>
            <person name="Chiden Y."/>
            <person name="Fujitsuka N."/>
            <person name="Fukunaka R."/>
            <person name="Hamada M."/>
            <person name="Harada C."/>
            <person name="Hayashi A."/>
            <person name="Hijishita S."/>
            <person name="Honda M."/>
            <person name="Hosokawa S."/>
            <person name="Ichikawa Y."/>
            <person name="Idonuma A."/>
            <person name="Iijima M."/>
            <person name="Ikeda M."/>
            <person name="Ikeno M."/>
            <person name="Ito K."/>
            <person name="Ito S."/>
            <person name="Ito T."/>
            <person name="Ito Y."/>
            <person name="Ito Y."/>
            <person name="Iwabuchi A."/>
            <person name="Kamiya K."/>
            <person name="Karasawa W."/>
            <person name="Kurita K."/>
            <person name="Katagiri S."/>
            <person name="Kikuta A."/>
            <person name="Kobayashi H."/>
            <person name="Kobayashi N."/>
            <person name="Machita K."/>
            <person name="Maehara T."/>
            <person name="Masukawa M."/>
            <person name="Mizubayashi T."/>
            <person name="Mukai Y."/>
            <person name="Nagasaki H."/>
            <person name="Nagata Y."/>
            <person name="Naito S."/>
            <person name="Nakashima M."/>
            <person name="Nakama Y."/>
            <person name="Nakamichi Y."/>
            <person name="Nakamura M."/>
            <person name="Meguro A."/>
            <person name="Negishi M."/>
            <person name="Ohta I."/>
            <person name="Ohta T."/>
            <person name="Okamoto M."/>
            <person name="Ono N."/>
            <person name="Saji S."/>
            <person name="Sakaguchi M."/>
            <person name="Sakai K."/>
            <person name="Shibata M."/>
            <person name="Shimokawa T."/>
            <person name="Song J."/>
            <person name="Takazaki Y."/>
            <person name="Terasawa K."/>
            <person name="Tsugane M."/>
            <person name="Tsuji K."/>
            <person name="Ueda S."/>
            <person name="Waki K."/>
            <person name="Yamagata H."/>
            <person name="Yamamoto M."/>
            <person name="Yamamoto S."/>
            <person name="Yamane H."/>
            <person name="Yoshiki S."/>
            <person name="Yoshihara R."/>
            <person name="Yukawa K."/>
            <person name="Zhong H."/>
            <person name="Yano M."/>
            <person name="Yuan Q."/>
            <person name="Ouyang S."/>
            <person name="Liu J."/>
            <person name="Jones K.M."/>
            <person name="Gansberger K."/>
            <person name="Moffat K."/>
            <person name="Hill J."/>
            <person name="Bera J."/>
            <person name="Fadrosh D."/>
            <person name="Jin S."/>
            <person name="Johri S."/>
            <person name="Kim M."/>
            <person name="Overton L."/>
            <person name="Reardon M."/>
            <person name="Tsitrin T."/>
            <person name="Vuong H."/>
            <person name="Weaver B."/>
            <person name="Ciecko A."/>
            <person name="Tallon L."/>
            <person name="Jackson J."/>
            <person name="Pai G."/>
            <person name="Aken S.V."/>
            <person name="Utterback T."/>
            <person name="Reidmuller S."/>
            <person name="Feldblyum T."/>
            <person name="Hsiao J."/>
            <person name="Zismann V."/>
            <person name="Iobst S."/>
            <person name="de Vazeille A.R."/>
            <person name="Buell C.R."/>
            <person name="Ying K."/>
            <person name="Li Y."/>
            <person name="Lu T."/>
            <person name="Huang Y."/>
            <person name="Zhao Q."/>
            <person name="Feng Q."/>
            <person name="Zhang L."/>
            <person name="Zhu J."/>
            <person name="Weng Q."/>
            <person name="Mu J."/>
            <person name="Lu Y."/>
            <person name="Fan D."/>
            <person name="Liu Y."/>
            <person name="Guan J."/>
            <person name="Zhang Y."/>
            <person name="Yu S."/>
            <person name="Liu X."/>
            <person name="Zhang Y."/>
            <person name="Hong G."/>
            <person name="Han B."/>
            <person name="Choisne N."/>
            <person name="Demange N."/>
            <person name="Orjeda G."/>
            <person name="Samain S."/>
            <person name="Cattolico L."/>
            <person name="Pelletier E."/>
            <person name="Couloux A."/>
            <person name="Segurens B."/>
            <person name="Wincker P."/>
            <person name="D'Hont A."/>
            <person name="Scarpelli C."/>
            <person name="Weissenbach J."/>
            <person name="Salanoubat M."/>
            <person name="Quetier F."/>
            <person name="Yu Y."/>
            <person name="Kim H.R."/>
            <person name="Rambo T."/>
            <person name="Currie J."/>
            <person name="Collura K."/>
            <person name="Luo M."/>
            <person name="Yang T."/>
            <person name="Ammiraju J.S.S."/>
            <person name="Engler F."/>
            <person name="Soderlund C."/>
            <person name="Wing R.A."/>
            <person name="Palmer L.E."/>
            <person name="de la Bastide M."/>
            <person name="Spiegel L."/>
            <person name="Nascimento L."/>
            <person name="Zutavern T."/>
            <person name="O'Shaughnessy A."/>
            <person name="Dike S."/>
            <person name="Dedhia N."/>
            <person name="Preston R."/>
            <person name="Balija V."/>
            <person name="McCombie W.R."/>
            <person name="Chow T."/>
            <person name="Chen H."/>
            <person name="Chung M."/>
            <person name="Chen C."/>
            <person name="Shaw J."/>
            <person name="Wu H."/>
            <person name="Hsiao K."/>
            <person name="Chao Y."/>
            <person name="Chu M."/>
            <person name="Cheng C."/>
            <person name="Hour A."/>
            <person name="Lee P."/>
            <person name="Lin S."/>
            <person name="Lin Y."/>
            <person name="Liou J."/>
            <person name="Liu S."/>
            <person name="Hsing Y."/>
            <person name="Raghuvanshi S."/>
            <person name="Mohanty A."/>
            <person name="Bharti A.K."/>
            <person name="Gaur A."/>
            <person name="Gupta V."/>
            <person name="Kumar D."/>
            <person name="Ravi V."/>
            <person name="Vij S."/>
            <person name="Kapur A."/>
            <person name="Khurana P."/>
            <person name="Khurana P."/>
            <person name="Khurana J.P."/>
            <person name="Tyagi A.K."/>
            <person name="Gaikwad K."/>
            <person name="Singh A."/>
            <person name="Dalal V."/>
            <person name="Srivastava S."/>
            <person name="Dixit A."/>
            <person name="Pal A.K."/>
            <person name="Ghazi I.A."/>
            <person name="Yadav M."/>
            <person name="Pandit A."/>
            <person name="Bhargava A."/>
            <person name="Sureshbabu K."/>
            <person name="Batra K."/>
            <person name="Sharma T.R."/>
            <person name="Mohapatra T."/>
            <person name="Singh N.K."/>
            <person name="Messing J."/>
            <person name="Nelson A.B."/>
            <person name="Fuks G."/>
            <person name="Kavchok S."/>
            <person name="Keizer G."/>
            <person name="Linton E."/>
            <person name="Llaca V."/>
            <person name="Song R."/>
            <person name="Tanyolac B."/>
            <person name="Young S."/>
            <person name="Ho-Il K."/>
            <person name="Hahn J.H."/>
            <person name="Sangsakoo G."/>
            <person name="Vanavichit A."/>
            <person name="de Mattos Luiz.A.T."/>
            <person name="Zimmer P.D."/>
            <person name="Malone G."/>
            <person name="Dellagostin O."/>
            <person name="de Oliveira A.C."/>
            <person name="Bevan M."/>
            <person name="Bancroft I."/>
            <person name="Minx P."/>
            <person name="Cordum H."/>
            <person name="Wilson R."/>
            <person name="Cheng Z."/>
            <person name="Jin W."/>
            <person name="Jiang J."/>
            <person name="Leong S.A."/>
            <person name="Iwama H."/>
            <person name="Gojobori T."/>
            <person name="Itoh T."/>
            <person name="Niimura Y."/>
            <person name="Fujii Y."/>
            <person name="Habara T."/>
            <person name="Sakai H."/>
            <person name="Sato Y."/>
            <person name="Wilson G."/>
            <person name="Kumar K."/>
            <person name="McCouch S."/>
            <person name="Juretic N."/>
            <person name="Hoen D."/>
            <person name="Wright S."/>
            <person name="Bruskiewich R."/>
            <person name="Bureau T."/>
            <person name="Miyao A."/>
            <person name="Hirochika H."/>
            <person name="Nishikawa T."/>
            <person name="Kadowaki K."/>
            <person name="Sugiura M."/>
            <person name="Burr B."/>
            <person name="Sasaki T."/>
        </authorList>
    </citation>
    <scope>NUCLEOTIDE SEQUENCE [LARGE SCALE GENOMIC DNA]</scope>
    <source>
        <strain evidence="3">cv. Nipponbare</strain>
    </source>
</reference>
<gene>
    <name evidence="2" type="ordered locus">Os04g0378750</name>
    <name evidence="2" type="ORF">OSNPB_040378750</name>
</gene>
<evidence type="ECO:0000313" key="2">
    <source>
        <dbReference type="EMBL" id="BAS88868.1"/>
    </source>
</evidence>
<dbReference type="Proteomes" id="UP000059680">
    <property type="component" value="Chromosome 4"/>
</dbReference>
<sequence length="117" mass="12462">MWDPCTGAPRRPAFERRRPHHIHQQLLLVPRSPPPPPAAPLAPSRPPPPDAPLVPIRPPSIGHASRAKPASISAVRASRAEPASAAIGYASLRQAGLRPILQTLPRRPDAAVSYALG</sequence>
<name>A0A0P0W9J3_ORYSJ</name>
<evidence type="ECO:0000313" key="3">
    <source>
        <dbReference type="Proteomes" id="UP000059680"/>
    </source>
</evidence>
<reference evidence="2 3" key="2">
    <citation type="journal article" date="2013" name="Plant Cell Physiol.">
        <title>Rice Annotation Project Database (RAP-DB): an integrative and interactive database for rice genomics.</title>
        <authorList>
            <person name="Sakai H."/>
            <person name="Lee S.S."/>
            <person name="Tanaka T."/>
            <person name="Numa H."/>
            <person name="Kim J."/>
            <person name="Kawahara Y."/>
            <person name="Wakimoto H."/>
            <person name="Yang C.C."/>
            <person name="Iwamoto M."/>
            <person name="Abe T."/>
            <person name="Yamada Y."/>
            <person name="Muto A."/>
            <person name="Inokuchi H."/>
            <person name="Ikemura T."/>
            <person name="Matsumoto T."/>
            <person name="Sasaki T."/>
            <person name="Itoh T."/>
        </authorList>
    </citation>
    <scope>NUCLEOTIDE SEQUENCE [LARGE SCALE GENOMIC DNA]</scope>
    <source>
        <strain evidence="3">cv. Nipponbare</strain>
    </source>
</reference>
<accession>A0A0P0W9J3</accession>
<keyword evidence="3" id="KW-1185">Reference proteome</keyword>
<feature type="region of interest" description="Disordered" evidence="1">
    <location>
        <begin position="25"/>
        <end position="68"/>
    </location>
</feature>
<feature type="compositionally biased region" description="Pro residues" evidence="1">
    <location>
        <begin position="31"/>
        <end position="58"/>
    </location>
</feature>
<dbReference type="EMBL" id="AP014960">
    <property type="protein sequence ID" value="BAS88868.1"/>
    <property type="molecule type" value="Genomic_DNA"/>
</dbReference>
<evidence type="ECO:0000256" key="1">
    <source>
        <dbReference type="SAM" id="MobiDB-lite"/>
    </source>
</evidence>
<proteinExistence type="predicted"/>
<protein>
    <submittedName>
        <fullName evidence="2">Os04g0378750 protein</fullName>
    </submittedName>
</protein>
<dbReference type="PaxDb" id="39947-A0A0P0W9J3"/>